<dbReference type="AlphaFoldDB" id="A0A1Y1XTC8"/>
<dbReference type="Proteomes" id="UP000193498">
    <property type="component" value="Unassembled WGS sequence"/>
</dbReference>
<organism evidence="1 2">
    <name type="scientific">Basidiobolus meristosporus CBS 931.73</name>
    <dbReference type="NCBI Taxonomy" id="1314790"/>
    <lineage>
        <taxon>Eukaryota</taxon>
        <taxon>Fungi</taxon>
        <taxon>Fungi incertae sedis</taxon>
        <taxon>Zoopagomycota</taxon>
        <taxon>Entomophthoromycotina</taxon>
        <taxon>Basidiobolomycetes</taxon>
        <taxon>Basidiobolales</taxon>
        <taxon>Basidiobolaceae</taxon>
        <taxon>Basidiobolus</taxon>
    </lineage>
</organism>
<comment type="caution">
    <text evidence="1">The sequence shown here is derived from an EMBL/GenBank/DDBJ whole genome shotgun (WGS) entry which is preliminary data.</text>
</comment>
<evidence type="ECO:0000313" key="2">
    <source>
        <dbReference type="Proteomes" id="UP000193498"/>
    </source>
</evidence>
<name>A0A1Y1XTC8_9FUNG</name>
<proteinExistence type="predicted"/>
<dbReference type="EMBL" id="MCFE01000484">
    <property type="protein sequence ID" value="ORX88990.1"/>
    <property type="molecule type" value="Genomic_DNA"/>
</dbReference>
<evidence type="ECO:0000313" key="1">
    <source>
        <dbReference type="EMBL" id="ORX88990.1"/>
    </source>
</evidence>
<protein>
    <submittedName>
        <fullName evidence="1">Uncharacterized protein</fullName>
    </submittedName>
</protein>
<sequence length="219" mass="24848">MWCPARHRGVLPFKRKLHHHKERNQRTEEMSLTICNMQTNVLKYKAYNAGDSMFMADTEIYSTFINLKIVPIPDYPNLNVMNRLRVLALTYISVIAGVTGDQIVITKPLPYSVIVAGRPFNISLEIEISGSLHSSSVALDILRKNGSSLFQNITQLISQGAGDFQWAFPADSPEDHYTLRAYGDAEYSRDYQLAKVHMERQVRVFVQRPVTKPNPVPAP</sequence>
<accession>A0A1Y1XTC8</accession>
<keyword evidence="2" id="KW-1185">Reference proteome</keyword>
<reference evidence="1 2" key="1">
    <citation type="submission" date="2016-07" db="EMBL/GenBank/DDBJ databases">
        <title>Pervasive Adenine N6-methylation of Active Genes in Fungi.</title>
        <authorList>
            <consortium name="DOE Joint Genome Institute"/>
            <person name="Mondo S.J."/>
            <person name="Dannebaum R.O."/>
            <person name="Kuo R.C."/>
            <person name="Labutti K."/>
            <person name="Haridas S."/>
            <person name="Kuo A."/>
            <person name="Salamov A."/>
            <person name="Ahrendt S.R."/>
            <person name="Lipzen A."/>
            <person name="Sullivan W."/>
            <person name="Andreopoulos W.B."/>
            <person name="Clum A."/>
            <person name="Lindquist E."/>
            <person name="Daum C."/>
            <person name="Ramamoorthy G.K."/>
            <person name="Gryganskyi A."/>
            <person name="Culley D."/>
            <person name="Magnuson J.K."/>
            <person name="James T.Y."/>
            <person name="O'Malley M.A."/>
            <person name="Stajich J.E."/>
            <person name="Spatafora J.W."/>
            <person name="Visel A."/>
            <person name="Grigoriev I.V."/>
        </authorList>
    </citation>
    <scope>NUCLEOTIDE SEQUENCE [LARGE SCALE GENOMIC DNA]</scope>
    <source>
        <strain evidence="1 2">CBS 931.73</strain>
    </source>
</reference>
<dbReference type="InParanoid" id="A0A1Y1XTC8"/>
<gene>
    <name evidence="1" type="ORF">K493DRAFT_383934</name>
</gene>